<dbReference type="PATRIC" id="fig|1354303.4.peg.2352"/>
<proteinExistence type="predicted"/>
<accession>U4T4G4</accession>
<dbReference type="Proteomes" id="UP000016761">
    <property type="component" value="Unassembled WGS sequence"/>
</dbReference>
<reference evidence="1 2" key="1">
    <citation type="journal article" date="2013" name="Genome Announc.">
        <title>Draft Genome Sequence of Psychrobacter aquaticus Strain CMS 56T, Isolated from a Cyanobacterial Mat Sample Collected from Water Bodies in the McMurdo Dry Valley Region of Antarctica.</title>
        <authorList>
            <person name="Reddy G.S."/>
            <person name="Ara S."/>
            <person name="Singh A."/>
            <person name="Kumar Pinnaka A."/>
            <person name="Shivaji S."/>
        </authorList>
    </citation>
    <scope>NUCLEOTIDE SEQUENCE [LARGE SCALE GENOMIC DNA]</scope>
    <source>
        <strain evidence="1 2">CMS 56</strain>
    </source>
</reference>
<keyword evidence="2" id="KW-1185">Reference proteome</keyword>
<dbReference type="AlphaFoldDB" id="U4T4G4"/>
<dbReference type="STRING" id="1354303.M917_2387"/>
<protein>
    <submittedName>
        <fullName evidence="1">Uncharacterized protein</fullName>
    </submittedName>
</protein>
<name>U4T4G4_9GAMM</name>
<sequence length="38" mass="4309">MSSLYDAFAHSQHVHRAKILLSITWSIDLICLKAVLAR</sequence>
<evidence type="ECO:0000313" key="1">
    <source>
        <dbReference type="EMBL" id="ERL55041.1"/>
    </source>
</evidence>
<comment type="caution">
    <text evidence="1">The sequence shown here is derived from an EMBL/GenBank/DDBJ whole genome shotgun (WGS) entry which is preliminary data.</text>
</comment>
<dbReference type="EMBL" id="AUSW01000034">
    <property type="protein sequence ID" value="ERL55041.1"/>
    <property type="molecule type" value="Genomic_DNA"/>
</dbReference>
<evidence type="ECO:0000313" key="2">
    <source>
        <dbReference type="Proteomes" id="UP000016761"/>
    </source>
</evidence>
<gene>
    <name evidence="1" type="ORF">M917_2387</name>
</gene>
<organism evidence="1 2">
    <name type="scientific">Psychrobacter aquaticus CMS 56</name>
    <dbReference type="NCBI Taxonomy" id="1354303"/>
    <lineage>
        <taxon>Bacteria</taxon>
        <taxon>Pseudomonadati</taxon>
        <taxon>Pseudomonadota</taxon>
        <taxon>Gammaproteobacteria</taxon>
        <taxon>Moraxellales</taxon>
        <taxon>Moraxellaceae</taxon>
        <taxon>Psychrobacter</taxon>
    </lineage>
</organism>